<feature type="compositionally biased region" description="Basic and acidic residues" evidence="1">
    <location>
        <begin position="54"/>
        <end position="64"/>
    </location>
</feature>
<reference evidence="4" key="1">
    <citation type="submission" date="2023-07" db="EMBL/GenBank/DDBJ databases">
        <title>30 novel species of actinomycetes from the DSMZ collection.</title>
        <authorList>
            <person name="Nouioui I."/>
        </authorList>
    </citation>
    <scope>NUCLEOTIDE SEQUENCE [LARGE SCALE GENOMIC DNA]</scope>
    <source>
        <strain evidence="4">DSM 44917</strain>
    </source>
</reference>
<comment type="caution">
    <text evidence="3">The sequence shown here is derived from an EMBL/GenBank/DDBJ whole genome shotgun (WGS) entry which is preliminary data.</text>
</comment>
<keyword evidence="4" id="KW-1185">Reference proteome</keyword>
<dbReference type="SUPFAM" id="SSF89392">
    <property type="entry name" value="Prokaryotic lipoproteins and lipoprotein localization factors"/>
    <property type="match status" value="1"/>
</dbReference>
<feature type="compositionally biased region" description="Gly residues" evidence="1">
    <location>
        <begin position="43"/>
        <end position="53"/>
    </location>
</feature>
<dbReference type="EMBL" id="JAVREN010000001">
    <property type="protein sequence ID" value="MDT0305584.1"/>
    <property type="molecule type" value="Genomic_DNA"/>
</dbReference>
<proteinExistence type="predicted"/>
<accession>A0ABU2L1Z9</accession>
<name>A0ABU2L1Z9_9ACTN</name>
<protein>
    <recommendedName>
        <fullName evidence="5">Lipoprotein</fullName>
    </recommendedName>
</protein>
<evidence type="ECO:0000256" key="2">
    <source>
        <dbReference type="SAM" id="SignalP"/>
    </source>
</evidence>
<sequence>MAVRRRGAGRGAAGVLGALALGLAAVLGCSGCSGTGAAAEDGAAGGAAEGPGEGEVRRDARAQEGQEAREAVRRVADRLAGAGSSQARTAMQMASGGTRVTLHGEGGFDYAGRVGELRVTLPEGRTVTEVFTPGRLYMKNRGAGVPPEKWVQVETAALPDGNLVTGGATDPVTAAALLRGVRSAEDLGLAEVDGRRLRHYRGVTDIGDAARAAPDAEARRQLTAALGGFTESRVPFDLYVDAEGLPRKVRHHFSFAGDDRRPIDVASTVLLHDFGTPVDVTLPQPSDVYAGAVA</sequence>
<dbReference type="Gene3D" id="2.50.20.20">
    <property type="match status" value="1"/>
</dbReference>
<keyword evidence="2" id="KW-0732">Signal</keyword>
<evidence type="ECO:0000256" key="1">
    <source>
        <dbReference type="SAM" id="MobiDB-lite"/>
    </source>
</evidence>
<dbReference type="RefSeq" id="WP_311628487.1">
    <property type="nucleotide sequence ID" value="NZ_JAVREN010000001.1"/>
</dbReference>
<evidence type="ECO:0008006" key="5">
    <source>
        <dbReference type="Google" id="ProtNLM"/>
    </source>
</evidence>
<dbReference type="InterPro" id="IPR029046">
    <property type="entry name" value="LolA/LolB/LppX"/>
</dbReference>
<feature type="chain" id="PRO_5045331603" description="Lipoprotein" evidence="2">
    <location>
        <begin position="39"/>
        <end position="294"/>
    </location>
</feature>
<evidence type="ECO:0000313" key="4">
    <source>
        <dbReference type="Proteomes" id="UP001183388"/>
    </source>
</evidence>
<gene>
    <name evidence="3" type="ORF">RM780_01205</name>
</gene>
<organism evidence="3 4">
    <name type="scientific">Streptomyces boetiae</name>
    <dbReference type="NCBI Taxonomy" id="3075541"/>
    <lineage>
        <taxon>Bacteria</taxon>
        <taxon>Bacillati</taxon>
        <taxon>Actinomycetota</taxon>
        <taxon>Actinomycetes</taxon>
        <taxon>Kitasatosporales</taxon>
        <taxon>Streptomycetaceae</taxon>
        <taxon>Streptomyces</taxon>
    </lineage>
</organism>
<evidence type="ECO:0000313" key="3">
    <source>
        <dbReference type="EMBL" id="MDT0305584.1"/>
    </source>
</evidence>
<feature type="region of interest" description="Disordered" evidence="1">
    <location>
        <begin position="38"/>
        <end position="64"/>
    </location>
</feature>
<dbReference type="PROSITE" id="PS51257">
    <property type="entry name" value="PROKAR_LIPOPROTEIN"/>
    <property type="match status" value="1"/>
</dbReference>
<feature type="signal peptide" evidence="2">
    <location>
        <begin position="1"/>
        <end position="38"/>
    </location>
</feature>
<dbReference type="Proteomes" id="UP001183388">
    <property type="component" value="Unassembled WGS sequence"/>
</dbReference>